<name>A0A9D5AMK4_PEA</name>
<dbReference type="Proteomes" id="UP001058974">
    <property type="component" value="Chromosome 4"/>
</dbReference>
<protein>
    <recommendedName>
        <fullName evidence="3">DUF223 domain-containing protein</fullName>
    </recommendedName>
</protein>
<dbReference type="Gene3D" id="2.40.50.140">
    <property type="entry name" value="Nucleic acid-binding proteins"/>
    <property type="match status" value="1"/>
</dbReference>
<dbReference type="InterPro" id="IPR012340">
    <property type="entry name" value="NA-bd_OB-fold"/>
</dbReference>
<dbReference type="AlphaFoldDB" id="A0A9D5AMK4"/>
<dbReference type="EMBL" id="JAMSHJ010000004">
    <property type="protein sequence ID" value="KAI5417697.1"/>
    <property type="molecule type" value="Genomic_DNA"/>
</dbReference>
<sequence>MAGGYHTKLIAHPIEDVRDINNSKDLWKITVRIRDLWYVTSVSNKEHLKMVLIEANVVNNDFSFKEITHSFKLIFYGATSAKVTDFLDIPLNHLKLISLASIIAGRFQPDFLVDIIGRVIEIPQTQMNVENNKNKVVFVITNTSKSLVQCTLWGDLASQLYNYYNSNKDLDNVIVSLQNARIKGAQDIDKFMQKVEILSLAEITSLQNVGEDTTLEFPYPLDAVLKTLLAIIAVFQPKYERLFVVRFRDNGELHMKIRDNCKSEEEPMLAFADYDPADYCDIL</sequence>
<keyword evidence="2" id="KW-1185">Reference proteome</keyword>
<comment type="caution">
    <text evidence="1">The sequence shown here is derived from an EMBL/GenBank/DDBJ whole genome shotgun (WGS) entry which is preliminary data.</text>
</comment>
<organism evidence="1 2">
    <name type="scientific">Pisum sativum</name>
    <name type="common">Garden pea</name>
    <name type="synonym">Lathyrus oleraceus</name>
    <dbReference type="NCBI Taxonomy" id="3888"/>
    <lineage>
        <taxon>Eukaryota</taxon>
        <taxon>Viridiplantae</taxon>
        <taxon>Streptophyta</taxon>
        <taxon>Embryophyta</taxon>
        <taxon>Tracheophyta</taxon>
        <taxon>Spermatophyta</taxon>
        <taxon>Magnoliopsida</taxon>
        <taxon>eudicotyledons</taxon>
        <taxon>Gunneridae</taxon>
        <taxon>Pentapetalae</taxon>
        <taxon>rosids</taxon>
        <taxon>fabids</taxon>
        <taxon>Fabales</taxon>
        <taxon>Fabaceae</taxon>
        <taxon>Papilionoideae</taxon>
        <taxon>50 kb inversion clade</taxon>
        <taxon>NPAAA clade</taxon>
        <taxon>Hologalegina</taxon>
        <taxon>IRL clade</taxon>
        <taxon>Fabeae</taxon>
        <taxon>Lathyrus</taxon>
    </lineage>
</organism>
<proteinExistence type="predicted"/>
<reference evidence="1 2" key="1">
    <citation type="journal article" date="2022" name="Nat. Genet.">
        <title>Improved pea reference genome and pan-genome highlight genomic features and evolutionary characteristics.</title>
        <authorList>
            <person name="Yang T."/>
            <person name="Liu R."/>
            <person name="Luo Y."/>
            <person name="Hu S."/>
            <person name="Wang D."/>
            <person name="Wang C."/>
            <person name="Pandey M.K."/>
            <person name="Ge S."/>
            <person name="Xu Q."/>
            <person name="Li N."/>
            <person name="Li G."/>
            <person name="Huang Y."/>
            <person name="Saxena R.K."/>
            <person name="Ji Y."/>
            <person name="Li M."/>
            <person name="Yan X."/>
            <person name="He Y."/>
            <person name="Liu Y."/>
            <person name="Wang X."/>
            <person name="Xiang C."/>
            <person name="Varshney R.K."/>
            <person name="Ding H."/>
            <person name="Gao S."/>
            <person name="Zong X."/>
        </authorList>
    </citation>
    <scope>NUCLEOTIDE SEQUENCE [LARGE SCALE GENOMIC DNA]</scope>
    <source>
        <strain evidence="1 2">cv. Zhongwan 6</strain>
    </source>
</reference>
<gene>
    <name evidence="1" type="ORF">KIW84_042348</name>
</gene>
<evidence type="ECO:0000313" key="2">
    <source>
        <dbReference type="Proteomes" id="UP001058974"/>
    </source>
</evidence>
<dbReference type="Gramene" id="Psat04G0234800-T1">
    <property type="protein sequence ID" value="KAI5417697.1"/>
    <property type="gene ID" value="KIW84_042348"/>
</dbReference>
<dbReference type="SUPFAM" id="SSF50249">
    <property type="entry name" value="Nucleic acid-binding proteins"/>
    <property type="match status" value="1"/>
</dbReference>
<evidence type="ECO:0000313" key="1">
    <source>
        <dbReference type="EMBL" id="KAI5417697.1"/>
    </source>
</evidence>
<evidence type="ECO:0008006" key="3">
    <source>
        <dbReference type="Google" id="ProtNLM"/>
    </source>
</evidence>
<accession>A0A9D5AMK4</accession>